<evidence type="ECO:0000256" key="6">
    <source>
        <dbReference type="SAM" id="MobiDB-lite"/>
    </source>
</evidence>
<keyword evidence="3 7" id="KW-0812">Transmembrane</keyword>
<feature type="region of interest" description="Disordered" evidence="6">
    <location>
        <begin position="129"/>
        <end position="223"/>
    </location>
</feature>
<dbReference type="KEGG" id="aex:Astex_2237"/>
<comment type="subcellular location">
    <subcellularLocation>
        <location evidence="1">Membrane</location>
        <topology evidence="1">Single-pass membrane protein</topology>
    </subcellularLocation>
</comment>
<dbReference type="GO" id="GO:0016020">
    <property type="term" value="C:membrane"/>
    <property type="evidence" value="ECO:0007669"/>
    <property type="project" value="UniProtKB-SubCell"/>
</dbReference>
<dbReference type="InterPro" id="IPR042217">
    <property type="entry name" value="T4SS_VirB10/TrbI"/>
</dbReference>
<accession>E8RME2</accession>
<evidence type="ECO:0000256" key="7">
    <source>
        <dbReference type="SAM" id="Phobius"/>
    </source>
</evidence>
<dbReference type="HOGENOM" id="CLU_665075_0_0_5"/>
<gene>
    <name evidence="8" type="ordered locus">Astex_2237</name>
</gene>
<dbReference type="AlphaFoldDB" id="E8RME2"/>
<protein>
    <submittedName>
        <fullName evidence="8">Conjugation TrbI family protein</fullName>
    </submittedName>
</protein>
<keyword evidence="4 7" id="KW-1133">Transmembrane helix</keyword>
<dbReference type="eggNOG" id="COG2948">
    <property type="taxonomic scope" value="Bacteria"/>
</dbReference>
<feature type="compositionally biased region" description="Basic and acidic residues" evidence="6">
    <location>
        <begin position="191"/>
        <end position="202"/>
    </location>
</feature>
<evidence type="ECO:0000256" key="4">
    <source>
        <dbReference type="ARBA" id="ARBA00022989"/>
    </source>
</evidence>
<dbReference type="Gene3D" id="2.40.128.260">
    <property type="entry name" value="Type IV secretion system, VirB10/TraB/TrbI"/>
    <property type="match status" value="2"/>
</dbReference>
<feature type="region of interest" description="Disordered" evidence="6">
    <location>
        <begin position="80"/>
        <end position="105"/>
    </location>
</feature>
<feature type="transmembrane region" description="Helical" evidence="7">
    <location>
        <begin position="33"/>
        <end position="52"/>
    </location>
</feature>
<dbReference type="STRING" id="573065.Astex_2237"/>
<evidence type="ECO:0000256" key="5">
    <source>
        <dbReference type="ARBA" id="ARBA00023136"/>
    </source>
</evidence>
<dbReference type="RefSeq" id="WP_013479721.1">
    <property type="nucleotide sequence ID" value="NC_014816.1"/>
</dbReference>
<evidence type="ECO:0000313" key="8">
    <source>
        <dbReference type="EMBL" id="ADU13893.1"/>
    </source>
</evidence>
<evidence type="ECO:0000256" key="2">
    <source>
        <dbReference type="ARBA" id="ARBA00010265"/>
    </source>
</evidence>
<proteinExistence type="inferred from homology"/>
<dbReference type="EMBL" id="CP002395">
    <property type="protein sequence ID" value="ADU13893.1"/>
    <property type="molecule type" value="Genomic_DNA"/>
</dbReference>
<evidence type="ECO:0000256" key="1">
    <source>
        <dbReference type="ARBA" id="ARBA00004167"/>
    </source>
</evidence>
<organism evidence="8 9">
    <name type="scientific">Asticcacaulis excentricus (strain ATCC 15261 / DSM 4724 / KCTC 12464 / NCIMB 9791 / VKM B-1370 / CB 48)</name>
    <dbReference type="NCBI Taxonomy" id="573065"/>
    <lineage>
        <taxon>Bacteria</taxon>
        <taxon>Pseudomonadati</taxon>
        <taxon>Pseudomonadota</taxon>
        <taxon>Alphaproteobacteria</taxon>
        <taxon>Caulobacterales</taxon>
        <taxon>Caulobacteraceae</taxon>
        <taxon>Asticcacaulis</taxon>
    </lineage>
</organism>
<keyword evidence="5 7" id="KW-0472">Membrane</keyword>
<comment type="similarity">
    <text evidence="2">Belongs to the TrbI/VirB10 family.</text>
</comment>
<dbReference type="CDD" id="cd16429">
    <property type="entry name" value="VirB10"/>
    <property type="match status" value="1"/>
</dbReference>
<dbReference type="OrthoDB" id="9807354at2"/>
<dbReference type="Proteomes" id="UP000001492">
    <property type="component" value="Chromosome 1"/>
</dbReference>
<evidence type="ECO:0000256" key="3">
    <source>
        <dbReference type="ARBA" id="ARBA00022692"/>
    </source>
</evidence>
<keyword evidence="9" id="KW-1185">Reference proteome</keyword>
<reference evidence="9" key="1">
    <citation type="submission" date="2010-12" db="EMBL/GenBank/DDBJ databases">
        <title>Complete sequence of chromosome 1 of Asticcacaulis excentricus CB 48.</title>
        <authorList>
            <consortium name="US DOE Joint Genome Institute"/>
            <person name="Lucas S."/>
            <person name="Copeland A."/>
            <person name="Lapidus A."/>
            <person name="Cheng J.-F."/>
            <person name="Bruce D."/>
            <person name="Goodwin L."/>
            <person name="Pitluck S."/>
            <person name="Teshima H."/>
            <person name="Davenport K."/>
            <person name="Detter J.C."/>
            <person name="Han C."/>
            <person name="Tapia R."/>
            <person name="Land M."/>
            <person name="Hauser L."/>
            <person name="Jeffries C."/>
            <person name="Kyrpides N."/>
            <person name="Ivanova N."/>
            <person name="Ovchinnikova G."/>
            <person name="Brun Y.V."/>
            <person name="Woyke T."/>
        </authorList>
    </citation>
    <scope>NUCLEOTIDE SEQUENCE [LARGE SCALE GENOMIC DNA]</scope>
    <source>
        <strain evidence="9">ATCC 15261 / DSM 4724 / KCTC 12464 / NCIMB 9791 / VKM B-1370 / CB 48</strain>
    </source>
</reference>
<feature type="region of interest" description="Disordered" evidence="6">
    <location>
        <begin position="1"/>
        <end position="23"/>
    </location>
</feature>
<sequence>MTDDDLDVPHLEDNPPRIAQESPKPRVFLPRQLLFVTTGALVLGAGAALWLINARATPASPKPKPAAPATDVKRQVFDRPKPLTGQDLSEPCPDRSQPVLAKSRDGVGISTKDGVVMICADGTIVTKAYKPSPSPQESATSFDPPASVPGPVSEPLPRSKPQKPPMTVNNADREPEEKGGDPLFLSVPEGAQRKPSNDEAEKPATPFISLKDEGEEEPLNAQRQKERDFLLSEGRLIECALSVRLVSSLPGPAVCVLTRPVFSDTGKTLLLEAGSEVVGEYQSLKTQADTRLLVRWRRIRTPSGVVVRLDAEATDTLGGAGLEGEVKNHWWRRIGSAFLLSFVQDAVSGATKQNQQDEIVWAQVGQTGSSMSAKVLEANLNIPPTFYRQQGDRALIYVNRDVSFRDVYPSTRK</sequence>
<feature type="compositionally biased region" description="Basic and acidic residues" evidence="6">
    <location>
        <begin position="171"/>
        <end position="180"/>
    </location>
</feature>
<evidence type="ECO:0000313" key="9">
    <source>
        <dbReference type="Proteomes" id="UP000001492"/>
    </source>
</evidence>
<name>E8RME2_ASTEC</name>
<dbReference type="Pfam" id="PF03743">
    <property type="entry name" value="TrbI"/>
    <property type="match status" value="1"/>
</dbReference>
<dbReference type="InterPro" id="IPR005498">
    <property type="entry name" value="T4SS_VirB10/TraB/TrbI"/>
</dbReference>